<dbReference type="GO" id="GO:0071230">
    <property type="term" value="P:cellular response to amino acid stimulus"/>
    <property type="evidence" value="ECO:0007669"/>
    <property type="project" value="InterPro"/>
</dbReference>
<sequence>MEYVYRCQQACMTLFCCGQAGVGYDTGTAHYQSIQASKAMEQETLRKIVERTAENLIDVTGAGMERLPQADLAERTDEYQ</sequence>
<dbReference type="GO" id="GO:0031902">
    <property type="term" value="C:late endosome membrane"/>
    <property type="evidence" value="ECO:0007669"/>
    <property type="project" value="InterPro"/>
</dbReference>
<dbReference type="GO" id="GO:0043410">
    <property type="term" value="P:positive regulation of MAPK cascade"/>
    <property type="evidence" value="ECO:0007669"/>
    <property type="project" value="InterPro"/>
</dbReference>
<name>A0A4P9YU92_9FUNG</name>
<evidence type="ECO:0000313" key="6">
    <source>
        <dbReference type="EMBL" id="RKP23384.1"/>
    </source>
</evidence>
<dbReference type="AlphaFoldDB" id="A0A4P9YU92"/>
<keyword evidence="7" id="KW-1185">Reference proteome</keyword>
<evidence type="ECO:0000256" key="5">
    <source>
        <dbReference type="ARBA" id="ARBA00023288"/>
    </source>
</evidence>
<keyword evidence="2" id="KW-0519">Myristate</keyword>
<evidence type="ECO:0000313" key="7">
    <source>
        <dbReference type="Proteomes" id="UP000278143"/>
    </source>
</evidence>
<keyword evidence="3" id="KW-0472">Membrane</keyword>
<evidence type="ECO:0000256" key="1">
    <source>
        <dbReference type="ARBA" id="ARBA00004308"/>
    </source>
</evidence>
<dbReference type="GO" id="GO:0045121">
    <property type="term" value="C:membrane raft"/>
    <property type="evidence" value="ECO:0007669"/>
    <property type="project" value="InterPro"/>
</dbReference>
<dbReference type="InterPro" id="IPR028209">
    <property type="entry name" value="LAMTOR1/MEH1"/>
</dbReference>
<accession>A0A4P9YU92</accession>
<keyword evidence="4" id="KW-0564">Palmitate</keyword>
<evidence type="ECO:0000256" key="3">
    <source>
        <dbReference type="ARBA" id="ARBA00023136"/>
    </source>
</evidence>
<dbReference type="GO" id="GO:0001919">
    <property type="term" value="P:regulation of receptor recycling"/>
    <property type="evidence" value="ECO:0007669"/>
    <property type="project" value="InterPro"/>
</dbReference>
<dbReference type="GO" id="GO:0016197">
    <property type="term" value="P:endosomal transport"/>
    <property type="evidence" value="ECO:0007669"/>
    <property type="project" value="InterPro"/>
</dbReference>
<reference evidence="7" key="1">
    <citation type="journal article" date="2018" name="Nat. Microbiol.">
        <title>Leveraging single-cell genomics to expand the fungal tree of life.</title>
        <authorList>
            <person name="Ahrendt S.R."/>
            <person name="Quandt C.A."/>
            <person name="Ciobanu D."/>
            <person name="Clum A."/>
            <person name="Salamov A."/>
            <person name="Andreopoulos B."/>
            <person name="Cheng J.F."/>
            <person name="Woyke T."/>
            <person name="Pelin A."/>
            <person name="Henrissat B."/>
            <person name="Reynolds N.K."/>
            <person name="Benny G.L."/>
            <person name="Smith M.E."/>
            <person name="James T.Y."/>
            <person name="Grigoriev I.V."/>
        </authorList>
    </citation>
    <scope>NUCLEOTIDE SEQUENCE [LARGE SCALE GENOMIC DNA]</scope>
    <source>
        <strain evidence="7">Benny S71-1</strain>
    </source>
</reference>
<proteinExistence type="predicted"/>
<protein>
    <submittedName>
        <fullName evidence="6">Uncharacterized protein</fullName>
    </submittedName>
</protein>
<dbReference type="Proteomes" id="UP000278143">
    <property type="component" value="Unassembled WGS sequence"/>
</dbReference>
<comment type="subcellular location">
    <subcellularLocation>
        <location evidence="1">Endomembrane system</location>
    </subcellularLocation>
</comment>
<gene>
    <name evidence="6" type="ORF">SYNPS1DRAFT_24560</name>
</gene>
<organism evidence="6 7">
    <name type="scientific">Syncephalis pseudoplumigaleata</name>
    <dbReference type="NCBI Taxonomy" id="1712513"/>
    <lineage>
        <taxon>Eukaryota</taxon>
        <taxon>Fungi</taxon>
        <taxon>Fungi incertae sedis</taxon>
        <taxon>Zoopagomycota</taxon>
        <taxon>Zoopagomycotina</taxon>
        <taxon>Zoopagomycetes</taxon>
        <taxon>Zoopagales</taxon>
        <taxon>Piptocephalidaceae</taxon>
        <taxon>Syncephalis</taxon>
    </lineage>
</organism>
<evidence type="ECO:0000256" key="2">
    <source>
        <dbReference type="ARBA" id="ARBA00022707"/>
    </source>
</evidence>
<evidence type="ECO:0000256" key="4">
    <source>
        <dbReference type="ARBA" id="ARBA00023139"/>
    </source>
</evidence>
<keyword evidence="5" id="KW-0449">Lipoprotein</keyword>
<dbReference type="EMBL" id="KZ991020">
    <property type="protein sequence ID" value="RKP23384.1"/>
    <property type="molecule type" value="Genomic_DNA"/>
</dbReference>
<dbReference type="OrthoDB" id="5562028at2759"/>
<dbReference type="GO" id="GO:0032008">
    <property type="term" value="P:positive regulation of TOR signaling"/>
    <property type="evidence" value="ECO:0007669"/>
    <property type="project" value="InterPro"/>
</dbReference>
<dbReference type="GO" id="GO:0071986">
    <property type="term" value="C:Ragulator complex"/>
    <property type="evidence" value="ECO:0007669"/>
    <property type="project" value="InterPro"/>
</dbReference>
<dbReference type="Pfam" id="PF15454">
    <property type="entry name" value="LAMTOR"/>
    <property type="match status" value="1"/>
</dbReference>